<evidence type="ECO:0000313" key="1">
    <source>
        <dbReference type="EMBL" id="EOZ96532.1"/>
    </source>
</evidence>
<dbReference type="EMBL" id="ALWO02000033">
    <property type="protein sequence ID" value="EOZ96532.1"/>
    <property type="molecule type" value="Genomic_DNA"/>
</dbReference>
<accession>S2DBI1</accession>
<gene>
    <name evidence="1" type="ORF">A33Q_2302</name>
</gene>
<comment type="caution">
    <text evidence="1">The sequence shown here is derived from an EMBL/GenBank/DDBJ whole genome shotgun (WGS) entry which is preliminary data.</text>
</comment>
<dbReference type="AlphaFoldDB" id="S2DBI1"/>
<evidence type="ECO:0000313" key="2">
    <source>
        <dbReference type="Proteomes" id="UP000006073"/>
    </source>
</evidence>
<sequence>MRSTLFPAKICLILTLENLSFWPDGTDIINVRYLIGNRYYYVTADYFIKSG</sequence>
<dbReference type="STRING" id="1189612.A33Q_2302"/>
<reference evidence="1 2" key="1">
    <citation type="journal article" date="2013" name="Genome Announc.">
        <title>Draft Genome Sequence of Indibacter alkaliphilus Strain LW1T, Isolated from Lonar Lake, a Haloalkaline Lake in the Buldana District of Maharashtra, India.</title>
        <authorList>
            <person name="Singh A."/>
            <person name="Kumar Jangir P."/>
            <person name="Sharma R."/>
            <person name="Singh A."/>
            <person name="Kumar Pinnaka A."/>
            <person name="Shivaji S."/>
        </authorList>
    </citation>
    <scope>NUCLEOTIDE SEQUENCE [LARGE SCALE GENOMIC DNA]</scope>
    <source>
        <strain evidence="2">CCUG 57479 / KCTC 22604 / LW1</strain>
    </source>
</reference>
<proteinExistence type="predicted"/>
<name>S2DBI1_INDAL</name>
<organism evidence="1 2">
    <name type="scientific">Indibacter alkaliphilus (strain CCUG 57479 / KCTC 22604 / LW1)</name>
    <dbReference type="NCBI Taxonomy" id="1189612"/>
    <lineage>
        <taxon>Bacteria</taxon>
        <taxon>Pseudomonadati</taxon>
        <taxon>Bacteroidota</taxon>
        <taxon>Cytophagia</taxon>
        <taxon>Cytophagales</taxon>
        <taxon>Cyclobacteriaceae</taxon>
    </lineage>
</organism>
<protein>
    <submittedName>
        <fullName evidence="1">Uncharacterized protein</fullName>
    </submittedName>
</protein>
<dbReference type="Proteomes" id="UP000006073">
    <property type="component" value="Unassembled WGS sequence"/>
</dbReference>
<keyword evidence="2" id="KW-1185">Reference proteome</keyword>